<dbReference type="InterPro" id="IPR036237">
    <property type="entry name" value="Xyl_isomerase-like_sf"/>
</dbReference>
<feature type="domain" description="Xylose isomerase-like TIM barrel" evidence="1">
    <location>
        <begin position="21"/>
        <end position="261"/>
    </location>
</feature>
<dbReference type="InterPro" id="IPR013022">
    <property type="entry name" value="Xyl_isomerase-like_TIM-brl"/>
</dbReference>
<reference evidence="2 3" key="1">
    <citation type="submission" date="2023-07" db="EMBL/GenBank/DDBJ databases">
        <title>Genomic Encyclopedia of Type Strains, Phase IV (KMG-IV): sequencing the most valuable type-strain genomes for metagenomic binning, comparative biology and taxonomic classification.</title>
        <authorList>
            <person name="Goeker M."/>
        </authorList>
    </citation>
    <scope>NUCLEOTIDE SEQUENCE [LARGE SCALE GENOMIC DNA]</scope>
    <source>
        <strain evidence="2 3">DSM 22170</strain>
    </source>
</reference>
<comment type="caution">
    <text evidence="2">The sequence shown here is derived from an EMBL/GenBank/DDBJ whole genome shotgun (WGS) entry which is preliminary data.</text>
</comment>
<dbReference type="Proteomes" id="UP001185028">
    <property type="component" value="Unassembled WGS sequence"/>
</dbReference>
<dbReference type="PANTHER" id="PTHR12110">
    <property type="entry name" value="HYDROXYPYRUVATE ISOMERASE"/>
    <property type="match status" value="1"/>
</dbReference>
<dbReference type="SUPFAM" id="SSF51658">
    <property type="entry name" value="Xylose isomerase-like"/>
    <property type="match status" value="1"/>
</dbReference>
<dbReference type="RefSeq" id="WP_308422629.1">
    <property type="nucleotide sequence ID" value="NZ_BMMB01000002.1"/>
</dbReference>
<keyword evidence="2" id="KW-0413">Isomerase</keyword>
<evidence type="ECO:0000259" key="1">
    <source>
        <dbReference type="Pfam" id="PF01261"/>
    </source>
</evidence>
<evidence type="ECO:0000313" key="2">
    <source>
        <dbReference type="EMBL" id="MDR6246507.1"/>
    </source>
</evidence>
<dbReference type="GO" id="GO:0016853">
    <property type="term" value="F:isomerase activity"/>
    <property type="evidence" value="ECO:0007669"/>
    <property type="project" value="UniProtKB-KW"/>
</dbReference>
<sequence length="286" mass="31827">MIRLSVFTVCTPDLTPEQVIYAAHAAGIDGIEWRYAGIPADAMEEAPSFWRHNRCSITPGADAQQLIQLRELSQQHQVQPIALVPYLKCGDLDAAQQAFATGQQLGVSMMRVGVPWYDGTRHIDELQQEAVRYLSAIQDMAMTYGIKALIETHHGSIAPSASLAMRLVDGLNPQHVGVLYDPGNMVHEGFENYRMGIELLGPYLAHVHVKNAAWRQQAGQWQCQWAPLHEGIVPWEAIINILLENGYDGYLGIEDFSGQWASAELLQQFASTFRSFIQSPKLEANS</sequence>
<protein>
    <submittedName>
        <fullName evidence="2">Sugar phosphate isomerase/epimerase</fullName>
    </submittedName>
</protein>
<dbReference type="InterPro" id="IPR050312">
    <property type="entry name" value="IolE/XylAMocC-like"/>
</dbReference>
<organism evidence="2 3">
    <name type="scientific">Paenibacillus hunanensis</name>
    <dbReference type="NCBI Taxonomy" id="539262"/>
    <lineage>
        <taxon>Bacteria</taxon>
        <taxon>Bacillati</taxon>
        <taxon>Bacillota</taxon>
        <taxon>Bacilli</taxon>
        <taxon>Bacillales</taxon>
        <taxon>Paenibacillaceae</taxon>
        <taxon>Paenibacillus</taxon>
    </lineage>
</organism>
<proteinExistence type="predicted"/>
<evidence type="ECO:0000313" key="3">
    <source>
        <dbReference type="Proteomes" id="UP001185028"/>
    </source>
</evidence>
<dbReference type="Gene3D" id="3.20.20.150">
    <property type="entry name" value="Divalent-metal-dependent TIM barrel enzymes"/>
    <property type="match status" value="1"/>
</dbReference>
<gene>
    <name evidence="2" type="ORF">JOC58_004452</name>
</gene>
<dbReference type="Pfam" id="PF01261">
    <property type="entry name" value="AP_endonuc_2"/>
    <property type="match status" value="1"/>
</dbReference>
<name>A0ABU1J7I6_9BACL</name>
<dbReference type="EMBL" id="JAVDQH010000031">
    <property type="protein sequence ID" value="MDR6246507.1"/>
    <property type="molecule type" value="Genomic_DNA"/>
</dbReference>
<accession>A0ABU1J7I6</accession>
<dbReference type="PANTHER" id="PTHR12110:SF41">
    <property type="entry name" value="INOSOSE DEHYDRATASE"/>
    <property type="match status" value="1"/>
</dbReference>
<keyword evidence="3" id="KW-1185">Reference proteome</keyword>